<comment type="caution">
    <text evidence="2">The sequence shown here is derived from an EMBL/GenBank/DDBJ whole genome shotgun (WGS) entry which is preliminary data.</text>
</comment>
<dbReference type="EMBL" id="RHLC01000023">
    <property type="protein sequence ID" value="TPP49894.1"/>
    <property type="molecule type" value="Genomic_DNA"/>
</dbReference>
<evidence type="ECO:0000313" key="3">
    <source>
        <dbReference type="Proteomes" id="UP000318447"/>
    </source>
</evidence>
<feature type="region of interest" description="Disordered" evidence="1">
    <location>
        <begin position="52"/>
        <end position="94"/>
    </location>
</feature>
<name>A0A504XNF2_LEIDO</name>
<dbReference type="VEuPathDB" id="TriTrypDB:LDHU3_20.1350"/>
<dbReference type="AlphaFoldDB" id="A0A504XNF2"/>
<evidence type="ECO:0000313" key="2">
    <source>
        <dbReference type="EMBL" id="TPP49894.1"/>
    </source>
</evidence>
<feature type="compositionally biased region" description="Low complexity" evidence="1">
    <location>
        <begin position="74"/>
        <end position="94"/>
    </location>
</feature>
<protein>
    <submittedName>
        <fullName evidence="2">Uncharacterized protein</fullName>
    </submittedName>
</protein>
<organism evidence="2 3">
    <name type="scientific">Leishmania donovani</name>
    <dbReference type="NCBI Taxonomy" id="5661"/>
    <lineage>
        <taxon>Eukaryota</taxon>
        <taxon>Discoba</taxon>
        <taxon>Euglenozoa</taxon>
        <taxon>Kinetoplastea</taxon>
        <taxon>Metakinetoplastina</taxon>
        <taxon>Trypanosomatida</taxon>
        <taxon>Trypanosomatidae</taxon>
        <taxon>Leishmaniinae</taxon>
        <taxon>Leishmania</taxon>
    </lineage>
</organism>
<dbReference type="Proteomes" id="UP000318447">
    <property type="component" value="Unassembled WGS sequence"/>
</dbReference>
<proteinExistence type="predicted"/>
<dbReference type="VEuPathDB" id="TriTrypDB:LdBPK_201090.1"/>
<reference evidence="3" key="1">
    <citation type="submission" date="2019-02" db="EMBL/GenBank/DDBJ databases">
        <title>FDA dAtabase for Regulatory Grade micrObial Sequences (FDA-ARGOS): Supporting development and validation of Infectious Disease Dx tests.</title>
        <authorList>
            <person name="Duncan R."/>
            <person name="Fisher C."/>
            <person name="Tallon L."/>
            <person name="Sadzewicz L."/>
            <person name="Sengamalay N."/>
            <person name="Ott S."/>
            <person name="Godinez A."/>
            <person name="Nagaraj S."/>
            <person name="Vavikolanu K."/>
            <person name="Nadendla S."/>
            <person name="Aluvathingal J."/>
            <person name="Sichtig H."/>
        </authorList>
    </citation>
    <scope>NUCLEOTIDE SEQUENCE [LARGE SCALE GENOMIC DNA]</scope>
    <source>
        <strain evidence="3">FDAARGOS_361</strain>
    </source>
</reference>
<gene>
    <name evidence="2" type="ORF">CGC21_29300</name>
</gene>
<evidence type="ECO:0000256" key="1">
    <source>
        <dbReference type="SAM" id="MobiDB-lite"/>
    </source>
</evidence>
<feature type="region of interest" description="Disordered" evidence="1">
    <location>
        <begin position="201"/>
        <end position="306"/>
    </location>
</feature>
<feature type="compositionally biased region" description="Basic residues" evidence="1">
    <location>
        <begin position="249"/>
        <end position="265"/>
    </location>
</feature>
<sequence length="384" mass="41624">MFTLFFACLAPKRRCGYSSGTTAVAAAAAASHRKVFSTAVARFKTKPRVHGGFSPVRCAGRPPKKQHERCPRTSPASLSQPLSAASPPSSSAVASMNNYAAGEETSSCQPSFSPSYLLTDAMPVRSRFMNPVDFLSSSEPLMLTPEEKAAEKAEKARMVALQEDARALAALFARELAKRKAKAITAGVIKARRPAAAAAVPASSKPARLGGQQQSPLFPPTHSIKLAPVAPKPQRSHHKASVKSEKLRVKALKRGRKLKTSRRPRALAAQRSSPISRKRGRQSKMPAATSVSMHQPHPPLQRRPSRPPLRLAAAARMRVAAASHKAGRRAARAPKSFVMRPLSKSTVKAWRLAQQQKPSVHVNASDKIYEPDFNDFVLLLALRR</sequence>
<dbReference type="VEuPathDB" id="TriTrypDB:LdCL_200015600"/>
<accession>A0A504XNF2</accession>